<comment type="caution">
    <text evidence="1">The sequence shown here is derived from an EMBL/GenBank/DDBJ whole genome shotgun (WGS) entry which is preliminary data.</text>
</comment>
<dbReference type="OrthoDB" id="6771932at2759"/>
<accession>A0A5B7EF38</accession>
<organism evidence="1 2">
    <name type="scientific">Portunus trituberculatus</name>
    <name type="common">Swimming crab</name>
    <name type="synonym">Neptunus trituberculatus</name>
    <dbReference type="NCBI Taxonomy" id="210409"/>
    <lineage>
        <taxon>Eukaryota</taxon>
        <taxon>Metazoa</taxon>
        <taxon>Ecdysozoa</taxon>
        <taxon>Arthropoda</taxon>
        <taxon>Crustacea</taxon>
        <taxon>Multicrustacea</taxon>
        <taxon>Malacostraca</taxon>
        <taxon>Eumalacostraca</taxon>
        <taxon>Eucarida</taxon>
        <taxon>Decapoda</taxon>
        <taxon>Pleocyemata</taxon>
        <taxon>Brachyura</taxon>
        <taxon>Eubrachyura</taxon>
        <taxon>Portunoidea</taxon>
        <taxon>Portunidae</taxon>
        <taxon>Portuninae</taxon>
        <taxon>Portunus</taxon>
    </lineage>
</organism>
<protein>
    <submittedName>
        <fullName evidence="1">Uncharacterized protein</fullName>
    </submittedName>
</protein>
<gene>
    <name evidence="1" type="ORF">E2C01_026069</name>
</gene>
<proteinExistence type="predicted"/>
<sequence>MGYRGYFFGYHLSQSPPARKPLARVRKPNLHSDRGQDLNLCAWRPLGPQSTHGSTVPLLFGPEVEGVAPDRGREQLKDKGTIEEAPPTPGVYNHMFVVLKATMLFMPLIDLSILNTYIITTKFKVEMAYRQVICLGFLHFAMVLRDLTVAIFSNNTALANLNRERGTHSSLLNNENWDNQELYAFPPIPVTRKVLNKLQASGNTRLILVALFLPKKELFSEQFAVSMELPDTFPSDGTFLRQPHSH</sequence>
<evidence type="ECO:0000313" key="2">
    <source>
        <dbReference type="Proteomes" id="UP000324222"/>
    </source>
</evidence>
<evidence type="ECO:0000313" key="1">
    <source>
        <dbReference type="EMBL" id="MPC32742.1"/>
    </source>
</evidence>
<reference evidence="1 2" key="1">
    <citation type="submission" date="2019-05" db="EMBL/GenBank/DDBJ databases">
        <title>Another draft genome of Portunus trituberculatus and its Hox gene families provides insights of decapod evolution.</title>
        <authorList>
            <person name="Jeong J.-H."/>
            <person name="Song I."/>
            <person name="Kim S."/>
            <person name="Choi T."/>
            <person name="Kim D."/>
            <person name="Ryu S."/>
            <person name="Kim W."/>
        </authorList>
    </citation>
    <scope>NUCLEOTIDE SEQUENCE [LARGE SCALE GENOMIC DNA]</scope>
    <source>
        <tissue evidence="1">Muscle</tissue>
    </source>
</reference>
<dbReference type="EMBL" id="VSRR010002685">
    <property type="protein sequence ID" value="MPC32742.1"/>
    <property type="molecule type" value="Genomic_DNA"/>
</dbReference>
<keyword evidence="2" id="KW-1185">Reference proteome</keyword>
<name>A0A5B7EF38_PORTR</name>
<dbReference type="AlphaFoldDB" id="A0A5B7EF38"/>
<dbReference type="Proteomes" id="UP000324222">
    <property type="component" value="Unassembled WGS sequence"/>
</dbReference>